<keyword evidence="3" id="KW-1185">Reference proteome</keyword>
<sequence>MLQKLENLEVLHLEYRFWSENGCLPVIYQNCLKKLRKIHLGIMPPPPFPTGRYAVIWEQMQGSNQIDMNQLQTLMSLPLIESITCVASDGEKGSDEKKIEFASMKTAQNLTSLKFLRSKLTLRALGKILGATPNLRRLEYEFWIDGKLNEEPAQYYDRAQLDNALKLVRNVLERLRLNFLHHGDHTVMYLNGRSWRTEEADRVKFVNVLPRSLKFLSVATRDMPLLRPVLTSDYTYETLVARLYEYVDVRKGMRHTQSGFRYTIFEIVVRYEMPSYTRPDTYTIKFTIDEVDDEEEMRLAEIKDDWIFDELPRPKYEMRQSGKKQIIDLRDLDTFIAVTLARLKNLEYLDLAHGVWAKSYHLPVLFERKYLKEVEKNEDAMDAENVDVEGVNGEDMNGEGMDVDDRNTEDMDEWNLNEEDVNSEDLDTGDTDLRDSDAEDCDVEFDPIEQPYKNVTSLTTPKLQKLKYEFWMHTSVTGEFEGYLDCEQMKTALEPVRSTLRELSIGIDYVETFAQGFFHQATRETHRLGRRTN</sequence>
<feature type="region of interest" description="Disordered" evidence="1">
    <location>
        <begin position="415"/>
        <end position="435"/>
    </location>
</feature>
<proteinExistence type="predicted"/>
<dbReference type="EMBL" id="DF933840">
    <property type="protein sequence ID" value="GAM42672.1"/>
    <property type="molecule type" value="Genomic_DNA"/>
</dbReference>
<evidence type="ECO:0000256" key="1">
    <source>
        <dbReference type="SAM" id="MobiDB-lite"/>
    </source>
</evidence>
<gene>
    <name evidence="2" type="ORF">TCE0_044f16872</name>
</gene>
<evidence type="ECO:0000313" key="2">
    <source>
        <dbReference type="EMBL" id="GAM42672.1"/>
    </source>
</evidence>
<organism evidence="2 3">
    <name type="scientific">Talaromyces pinophilus</name>
    <name type="common">Penicillium pinophilum</name>
    <dbReference type="NCBI Taxonomy" id="128442"/>
    <lineage>
        <taxon>Eukaryota</taxon>
        <taxon>Fungi</taxon>
        <taxon>Dikarya</taxon>
        <taxon>Ascomycota</taxon>
        <taxon>Pezizomycotina</taxon>
        <taxon>Eurotiomycetes</taxon>
        <taxon>Eurotiomycetidae</taxon>
        <taxon>Eurotiales</taxon>
        <taxon>Trichocomaceae</taxon>
        <taxon>Talaromyces</taxon>
        <taxon>Talaromyces sect. Talaromyces</taxon>
    </lineage>
</organism>
<dbReference type="Proteomes" id="UP000053095">
    <property type="component" value="Unassembled WGS sequence"/>
</dbReference>
<dbReference type="AlphaFoldDB" id="A0A478EBD7"/>
<name>A0A478EBD7_TALPI</name>
<accession>A0A478EBD7</accession>
<feature type="compositionally biased region" description="Acidic residues" evidence="1">
    <location>
        <begin position="415"/>
        <end position="430"/>
    </location>
</feature>
<evidence type="ECO:0000313" key="3">
    <source>
        <dbReference type="Proteomes" id="UP000053095"/>
    </source>
</evidence>
<reference evidence="3" key="1">
    <citation type="journal article" date="2015" name="Genome Announc.">
        <title>Draft genome sequence of Talaromyces cellulolyticus strain Y-94, a source of lignocellulosic biomass-degrading enzymes.</title>
        <authorList>
            <person name="Fujii T."/>
            <person name="Koike H."/>
            <person name="Sawayama S."/>
            <person name="Yano S."/>
            <person name="Inoue H."/>
        </authorList>
    </citation>
    <scope>NUCLEOTIDE SEQUENCE [LARGE SCALE GENOMIC DNA]</scope>
    <source>
        <strain evidence="3">Y-94</strain>
    </source>
</reference>
<protein>
    <submittedName>
        <fullName evidence="2">Uncharacterized protein</fullName>
    </submittedName>
</protein>